<protein>
    <recommendedName>
        <fullName evidence="4">Transcription factor VOZ1</fullName>
    </recommendedName>
</protein>
<feature type="compositionally biased region" description="Basic residues" evidence="1">
    <location>
        <begin position="458"/>
        <end position="468"/>
    </location>
</feature>
<feature type="region of interest" description="Disordered" evidence="1">
    <location>
        <begin position="171"/>
        <end position="198"/>
    </location>
</feature>
<organism evidence="2 3">
    <name type="scientific">Ceratodon purpureus</name>
    <name type="common">Fire moss</name>
    <name type="synonym">Dicranum purpureum</name>
    <dbReference type="NCBI Taxonomy" id="3225"/>
    <lineage>
        <taxon>Eukaryota</taxon>
        <taxon>Viridiplantae</taxon>
        <taxon>Streptophyta</taxon>
        <taxon>Embryophyta</taxon>
        <taxon>Bryophyta</taxon>
        <taxon>Bryophytina</taxon>
        <taxon>Bryopsida</taxon>
        <taxon>Dicranidae</taxon>
        <taxon>Pseudoditrichales</taxon>
        <taxon>Ditrichaceae</taxon>
        <taxon>Ceratodon</taxon>
    </lineage>
</organism>
<dbReference type="EMBL" id="CM026422">
    <property type="protein sequence ID" value="KAG0587796.1"/>
    <property type="molecule type" value="Genomic_DNA"/>
</dbReference>
<proteinExistence type="predicted"/>
<evidence type="ECO:0000313" key="3">
    <source>
        <dbReference type="Proteomes" id="UP000822688"/>
    </source>
</evidence>
<gene>
    <name evidence="2" type="ORF">KC19_2G192000</name>
</gene>
<dbReference type="PANTHER" id="PTHR33873:SF15">
    <property type="entry name" value="TRANSCRIPTION FACTOR VOZ2"/>
    <property type="match status" value="1"/>
</dbReference>
<dbReference type="Proteomes" id="UP000822688">
    <property type="component" value="Chromosome 2"/>
</dbReference>
<evidence type="ECO:0000256" key="1">
    <source>
        <dbReference type="SAM" id="MobiDB-lite"/>
    </source>
</evidence>
<reference evidence="2" key="1">
    <citation type="submission" date="2020-06" db="EMBL/GenBank/DDBJ databases">
        <title>WGS assembly of Ceratodon purpureus strain R40.</title>
        <authorList>
            <person name="Carey S.B."/>
            <person name="Jenkins J."/>
            <person name="Shu S."/>
            <person name="Lovell J.T."/>
            <person name="Sreedasyam A."/>
            <person name="Maumus F."/>
            <person name="Tiley G.P."/>
            <person name="Fernandez-Pozo N."/>
            <person name="Barry K."/>
            <person name="Chen C."/>
            <person name="Wang M."/>
            <person name="Lipzen A."/>
            <person name="Daum C."/>
            <person name="Saski C.A."/>
            <person name="Payton A.C."/>
            <person name="Mcbreen J.C."/>
            <person name="Conrad R.E."/>
            <person name="Kollar L.M."/>
            <person name="Olsson S."/>
            <person name="Huttunen S."/>
            <person name="Landis J.B."/>
            <person name="Wickett N.J."/>
            <person name="Johnson M.G."/>
            <person name="Rensing S.A."/>
            <person name="Grimwood J."/>
            <person name="Schmutz J."/>
            <person name="Mcdaniel S.F."/>
        </authorList>
    </citation>
    <scope>NUCLEOTIDE SEQUENCE</scope>
    <source>
        <strain evidence="2">R40</strain>
    </source>
</reference>
<dbReference type="AlphaFoldDB" id="A0A8T0IYG7"/>
<evidence type="ECO:0000313" key="2">
    <source>
        <dbReference type="EMBL" id="KAG0587796.1"/>
    </source>
</evidence>
<accession>A0A8T0IYG7</accession>
<dbReference type="GO" id="GO:0006355">
    <property type="term" value="P:regulation of DNA-templated transcription"/>
    <property type="evidence" value="ECO:0007669"/>
    <property type="project" value="InterPro"/>
</dbReference>
<name>A0A8T0IYG7_CERPU</name>
<dbReference type="PANTHER" id="PTHR33873">
    <property type="entry name" value="TRANSCRIPTION FACTOR VOZ1"/>
    <property type="match status" value="1"/>
</dbReference>
<evidence type="ECO:0008006" key="4">
    <source>
        <dbReference type="Google" id="ProtNLM"/>
    </source>
</evidence>
<comment type="caution">
    <text evidence="2">The sequence shown here is derived from an EMBL/GenBank/DDBJ whole genome shotgun (WGS) entry which is preliminary data.</text>
</comment>
<keyword evidence="3" id="KW-1185">Reference proteome</keyword>
<feature type="region of interest" description="Disordered" evidence="1">
    <location>
        <begin position="444"/>
        <end position="472"/>
    </location>
</feature>
<feature type="compositionally biased region" description="Polar residues" evidence="1">
    <location>
        <begin position="176"/>
        <end position="185"/>
    </location>
</feature>
<dbReference type="InterPro" id="IPR039277">
    <property type="entry name" value="VOZ1/VOZ2"/>
</dbReference>
<sequence length="500" mass="55682">MLHFPEFYLPLLTQRCTRTWVSISSYVIKLSVKQKPSRSSQHFKAKANNRVDDLQGMVSELQQARREGRFKDVALLEEQMHQLLREWKVELREASPASSLLQLASPSSSELSSDMERLLQLKNDEDDDATSKAAPILSEMDPQPYDPASSAYREAVVLEAFARLEQTLLNDDDTEPNLQGGSSSQQHEDILRSPPVPSNPMIHSMSDHFSMAAIVHPLAAYLHPKCALWDCPRPGRGGHEGTYYCSSFHEDLAINEGAPGMCPAVRPGGIDLKDGPLFAALTARVNGHAVGIPELQGAATSKSPWNATELFDVAVHPGETLREWLFFDNPRRAFESGTRKQRSLPDYGGRGWHESRKQVMKDLGGLKRSYYMDPQPEGLNEWHMYEYALTACTDCALYRVELKQVDASKISGKAKALQSDTSVALLQHQIGRLSADLSQFEGQNMPSCMGDSRESNRGRAKSSQKRFINKNAGPGPLVSAALTDHSFKEHIPFNYTAELQ</sequence>